<dbReference type="RefSeq" id="WP_243325810.1">
    <property type="nucleotide sequence ID" value="NZ_JAKZMM010000033.1"/>
</dbReference>
<dbReference type="Proteomes" id="UP001165444">
    <property type="component" value="Unassembled WGS sequence"/>
</dbReference>
<evidence type="ECO:0000313" key="2">
    <source>
        <dbReference type="Proteomes" id="UP001165444"/>
    </source>
</evidence>
<sequence length="133" mass="15785">MTRILFFLISSLFWIAGELQAQTDSYVEVLYFHGKQRCITCKSIEKYTREVVFTDFADLAKKGKIRFKEIDISTPEGEELANAYQVSWSSLYINQWKDGKEQRNDMTRLGFQYAKNKTDYFKQEIRKKINQLL</sequence>
<dbReference type="EMBL" id="JAKZMM010000033">
    <property type="protein sequence ID" value="MCJ2381451.1"/>
    <property type="molecule type" value="Genomic_DNA"/>
</dbReference>
<dbReference type="Gene3D" id="3.40.30.10">
    <property type="entry name" value="Glutaredoxin"/>
    <property type="match status" value="1"/>
</dbReference>
<dbReference type="InterPro" id="IPR047698">
    <property type="entry name" value="ArsF-like"/>
</dbReference>
<name>A0ABT0C4F8_9BACT</name>
<gene>
    <name evidence="1" type="ORF">MUN53_12675</name>
</gene>
<accession>A0ABT0C4F8</accession>
<comment type="caution">
    <text evidence="1">The sequence shown here is derived from an EMBL/GenBank/DDBJ whole genome shotgun (WGS) entry which is preliminary data.</text>
</comment>
<protein>
    <submittedName>
        <fullName evidence="1">Nitrophenyl compound nitroreductase subunit ArsF family protein</fullName>
    </submittedName>
</protein>
<dbReference type="NCBIfam" id="NF040494">
    <property type="entry name" value="nitrored_ArsF"/>
    <property type="match status" value="1"/>
</dbReference>
<organism evidence="1 2">
    <name type="scientific">Parabacteroides faecalis</name>
    <dbReference type="NCBI Taxonomy" id="2924040"/>
    <lineage>
        <taxon>Bacteria</taxon>
        <taxon>Pseudomonadati</taxon>
        <taxon>Bacteroidota</taxon>
        <taxon>Bacteroidia</taxon>
        <taxon>Bacteroidales</taxon>
        <taxon>Tannerellaceae</taxon>
        <taxon>Parabacteroides</taxon>
    </lineage>
</organism>
<reference evidence="1 2" key="1">
    <citation type="submission" date="2022-03" db="EMBL/GenBank/DDBJ databases">
        <title>Parabacteroides sp. nov. isolated from swine feces.</title>
        <authorList>
            <person name="Bak J.E."/>
        </authorList>
    </citation>
    <scope>NUCLEOTIDE SEQUENCE [LARGE SCALE GENOMIC DNA]</scope>
    <source>
        <strain evidence="1 2">AGMB00274</strain>
    </source>
</reference>
<keyword evidence="2" id="KW-1185">Reference proteome</keyword>
<evidence type="ECO:0000313" key="1">
    <source>
        <dbReference type="EMBL" id="MCJ2381451.1"/>
    </source>
</evidence>
<proteinExistence type="predicted"/>